<proteinExistence type="predicted"/>
<protein>
    <submittedName>
        <fullName evidence="1">4-hydroxybenzoate polyprenyltransferase, mitochondrial</fullName>
    </submittedName>
</protein>
<dbReference type="Proteomes" id="UP000297703">
    <property type="component" value="Unassembled WGS sequence"/>
</dbReference>
<accession>A0A4D9E9H3</accession>
<reference evidence="1 2" key="1">
    <citation type="submission" date="2019-04" db="EMBL/GenBank/DDBJ databases">
        <title>Draft genome of the big-headed turtle Platysternon megacephalum.</title>
        <authorList>
            <person name="Gong S."/>
        </authorList>
    </citation>
    <scope>NUCLEOTIDE SEQUENCE [LARGE SCALE GENOMIC DNA]</scope>
    <source>
        <strain evidence="1">DO16091913</strain>
        <tissue evidence="1">Muscle</tissue>
    </source>
</reference>
<organism evidence="1 2">
    <name type="scientific">Platysternon megacephalum</name>
    <name type="common">big-headed turtle</name>
    <dbReference type="NCBI Taxonomy" id="55544"/>
    <lineage>
        <taxon>Eukaryota</taxon>
        <taxon>Metazoa</taxon>
        <taxon>Chordata</taxon>
        <taxon>Craniata</taxon>
        <taxon>Vertebrata</taxon>
        <taxon>Euteleostomi</taxon>
        <taxon>Archelosauria</taxon>
        <taxon>Testudinata</taxon>
        <taxon>Testudines</taxon>
        <taxon>Cryptodira</taxon>
        <taxon>Durocryptodira</taxon>
        <taxon>Testudinoidea</taxon>
        <taxon>Platysternidae</taxon>
        <taxon>Platysternon</taxon>
    </lineage>
</organism>
<keyword evidence="1" id="KW-0808">Transferase</keyword>
<dbReference type="AlphaFoldDB" id="A0A4D9E9H3"/>
<evidence type="ECO:0000313" key="2">
    <source>
        <dbReference type="Proteomes" id="UP000297703"/>
    </source>
</evidence>
<gene>
    <name evidence="1" type="ORF">DR999_PMT13730</name>
</gene>
<evidence type="ECO:0000313" key="1">
    <source>
        <dbReference type="EMBL" id="TFK03903.1"/>
    </source>
</evidence>
<reference evidence="1 2" key="2">
    <citation type="submission" date="2019-04" db="EMBL/GenBank/DDBJ databases">
        <title>The genome sequence of big-headed turtle.</title>
        <authorList>
            <person name="Gong S."/>
        </authorList>
    </citation>
    <scope>NUCLEOTIDE SEQUENCE [LARGE SCALE GENOMIC DNA]</scope>
    <source>
        <strain evidence="1">DO16091913</strain>
        <tissue evidence="1">Muscle</tissue>
    </source>
</reference>
<name>A0A4D9E9H3_9SAUR</name>
<dbReference type="GO" id="GO:0016740">
    <property type="term" value="F:transferase activity"/>
    <property type="evidence" value="ECO:0007669"/>
    <property type="project" value="UniProtKB-KW"/>
</dbReference>
<sequence>MGQQGWGGGDSFWPVGGMGACRESLEAEGRHSGSLCVWGWKEARRPCSVQFAQPTAAKPCDPLKLNYNMNCLNSTDGKRGAASSPTCSLPIMLYTVSTNRKTTFE</sequence>
<keyword evidence="2" id="KW-1185">Reference proteome</keyword>
<dbReference type="EMBL" id="QXTE01000151">
    <property type="protein sequence ID" value="TFK03903.1"/>
    <property type="molecule type" value="Genomic_DNA"/>
</dbReference>
<comment type="caution">
    <text evidence="1">The sequence shown here is derived from an EMBL/GenBank/DDBJ whole genome shotgun (WGS) entry which is preliminary data.</text>
</comment>